<comment type="caution">
    <text evidence="4">The sequence shown here is derived from an EMBL/GenBank/DDBJ whole genome shotgun (WGS) entry which is preliminary data.</text>
</comment>
<organism evidence="4 5">
    <name type="scientific">Favolaschia claudopus</name>
    <dbReference type="NCBI Taxonomy" id="2862362"/>
    <lineage>
        <taxon>Eukaryota</taxon>
        <taxon>Fungi</taxon>
        <taxon>Dikarya</taxon>
        <taxon>Basidiomycota</taxon>
        <taxon>Agaricomycotina</taxon>
        <taxon>Agaricomycetes</taxon>
        <taxon>Agaricomycetidae</taxon>
        <taxon>Agaricales</taxon>
        <taxon>Marasmiineae</taxon>
        <taxon>Mycenaceae</taxon>
        <taxon>Favolaschia</taxon>
    </lineage>
</organism>
<dbReference type="SUPFAM" id="SSF51905">
    <property type="entry name" value="FAD/NAD(P)-binding domain"/>
    <property type="match status" value="1"/>
</dbReference>
<keyword evidence="3" id="KW-0503">Monooxygenase</keyword>
<dbReference type="GO" id="GO:0004497">
    <property type="term" value="F:monooxygenase activity"/>
    <property type="evidence" value="ECO:0007669"/>
    <property type="project" value="UniProtKB-KW"/>
</dbReference>
<dbReference type="Gene3D" id="3.50.50.60">
    <property type="entry name" value="FAD/NAD(P)-binding domain"/>
    <property type="match status" value="1"/>
</dbReference>
<evidence type="ECO:0000256" key="2">
    <source>
        <dbReference type="ARBA" id="ARBA00023002"/>
    </source>
</evidence>
<gene>
    <name evidence="4" type="ORF">R3P38DRAFT_3547920</name>
</gene>
<evidence type="ECO:0000313" key="4">
    <source>
        <dbReference type="EMBL" id="KAK7020769.1"/>
    </source>
</evidence>
<dbReference type="AlphaFoldDB" id="A0AAW0B3Q6"/>
<dbReference type="PANTHER" id="PTHR13789:SF309">
    <property type="entry name" value="PUTATIVE (AFU_ORTHOLOGUE AFUA_6G14510)-RELATED"/>
    <property type="match status" value="1"/>
</dbReference>
<evidence type="ECO:0000256" key="1">
    <source>
        <dbReference type="ARBA" id="ARBA00007992"/>
    </source>
</evidence>
<dbReference type="Proteomes" id="UP001362999">
    <property type="component" value="Unassembled WGS sequence"/>
</dbReference>
<proteinExistence type="inferred from homology"/>
<evidence type="ECO:0000313" key="5">
    <source>
        <dbReference type="Proteomes" id="UP001362999"/>
    </source>
</evidence>
<dbReference type="InterPro" id="IPR036188">
    <property type="entry name" value="FAD/NAD-bd_sf"/>
</dbReference>
<protein>
    <submittedName>
        <fullName evidence="4">FAD-binding-3 domain-containing protein</fullName>
    </submittedName>
</protein>
<accession>A0AAW0B3Q6</accession>
<feature type="non-terminal residue" evidence="4">
    <location>
        <position position="351"/>
    </location>
</feature>
<reference evidence="4 5" key="1">
    <citation type="journal article" date="2024" name="J Genomics">
        <title>Draft genome sequencing and assembly of Favolaschia claudopus CIRM-BRFM 2984 isolated from oak limbs.</title>
        <authorList>
            <person name="Navarro D."/>
            <person name="Drula E."/>
            <person name="Chaduli D."/>
            <person name="Cazenave R."/>
            <person name="Ahrendt S."/>
            <person name="Wang J."/>
            <person name="Lipzen A."/>
            <person name="Daum C."/>
            <person name="Barry K."/>
            <person name="Grigoriev I.V."/>
            <person name="Favel A."/>
            <person name="Rosso M.N."/>
            <person name="Martin F."/>
        </authorList>
    </citation>
    <scope>NUCLEOTIDE SEQUENCE [LARGE SCALE GENOMIC DNA]</scope>
    <source>
        <strain evidence="4 5">CIRM-BRFM 2984</strain>
    </source>
</reference>
<keyword evidence="2" id="KW-0560">Oxidoreductase</keyword>
<dbReference type="PRINTS" id="PR00420">
    <property type="entry name" value="RNGMNOXGNASE"/>
</dbReference>
<comment type="similarity">
    <text evidence="1">Belongs to the paxM FAD-dependent monooxygenase family.</text>
</comment>
<sequence length="351" mass="39388">MVFYDELMGELDADFLVIQHKVLHRQLQTLCSQAGVVFRYTSAQKITQTKDGAKVDLSDNSTLDCDIVIGADGHRSFARSYISDEDSVVEHIVTSFIFLRTDYTPIFVLWLVRCKRGSLTIWMASGSSIVKGEPIREIYTKARGDPLPLCHRKTYNISICSPTLVKDIASDCSNGSQTMSSLPLDISGFDPRVLSLINRATGFHLTVQKVLKETDIVGFNGRLILVGDAAHSVLLIRSPKIIQIEDAATLGRLFARFTGKSQISALTEAYAEIRRERTKKAQISEYEALVQISLADAKAQDVRNKTLLQTLQATFEMCRNDESLAAVWKEYLDMFGFDTDNAVDQWWWAWG</sequence>
<dbReference type="PANTHER" id="PTHR13789">
    <property type="entry name" value="MONOOXYGENASE"/>
    <property type="match status" value="1"/>
</dbReference>
<name>A0AAW0B3Q6_9AGAR</name>
<keyword evidence="5" id="KW-1185">Reference proteome</keyword>
<dbReference type="InterPro" id="IPR050493">
    <property type="entry name" value="FAD-dep_Monooxygenase_BioMet"/>
</dbReference>
<evidence type="ECO:0000256" key="3">
    <source>
        <dbReference type="ARBA" id="ARBA00023033"/>
    </source>
</evidence>
<dbReference type="EMBL" id="JAWWNJ010000040">
    <property type="protein sequence ID" value="KAK7020769.1"/>
    <property type="molecule type" value="Genomic_DNA"/>
</dbReference>